<reference evidence="2 3" key="1">
    <citation type="submission" date="2021-06" db="EMBL/GenBank/DDBJ databases">
        <title>Caerostris darwini draft genome.</title>
        <authorList>
            <person name="Kono N."/>
            <person name="Arakawa K."/>
        </authorList>
    </citation>
    <scope>NUCLEOTIDE SEQUENCE [LARGE SCALE GENOMIC DNA]</scope>
</reference>
<feature type="region of interest" description="Disordered" evidence="1">
    <location>
        <begin position="1"/>
        <end position="53"/>
    </location>
</feature>
<keyword evidence="3" id="KW-1185">Reference proteome</keyword>
<dbReference type="Proteomes" id="UP001054837">
    <property type="component" value="Unassembled WGS sequence"/>
</dbReference>
<sequence>MKSAAASKAALHSTPLSATSPLSHIPLPRRKNSSKGDKGLDVDDTDSEYSNDAVATRSQAKMSLLGSTSFCCASGQKEDYIPDARILPASKPPKKRPPNISVKKECDPSTPRTPLLNAGKGLLAKNKKGKLQQDNAEVSDVQVHSNEKLSVKSNLEEIKTRPAIHEIDTRLRPPEERRKITPPSPQRRIMHREPPLALRKDHPDIRKYTDGMRKLRSAALPNQSIEITNANANKCKHANEKLQNLPTDPEEKDDDGFMASATVDSNACTVNQGDLGMKETLVQNGHSGNMIDCGENMNKSHESEDFDCPCCDRNSIMMDETGLSDIEVKMFTSCDVIAPVEETLNELKDVKEDCDNKNNYINKILFSLDSRMYFAASEEIFISLAENIPRSLHNLQLFAINVLPPSGIPHKTLSVGHIPNSGHSPDEILLSPSEFSPSSEEISFLQGDKKLSNR</sequence>
<feature type="compositionally biased region" description="Low complexity" evidence="1">
    <location>
        <begin position="1"/>
        <end position="10"/>
    </location>
</feature>
<gene>
    <name evidence="2" type="primary">AVEN_165074_1</name>
    <name evidence="2" type="ORF">CDAR_429841</name>
</gene>
<feature type="compositionally biased region" description="Low complexity" evidence="1">
    <location>
        <begin position="427"/>
        <end position="444"/>
    </location>
</feature>
<protein>
    <submittedName>
        <fullName evidence="2">Uncharacterized protein</fullName>
    </submittedName>
</protein>
<feature type="region of interest" description="Disordered" evidence="1">
    <location>
        <begin position="83"/>
        <end position="121"/>
    </location>
</feature>
<dbReference type="AlphaFoldDB" id="A0AAV4VVY4"/>
<feature type="region of interest" description="Disordered" evidence="1">
    <location>
        <begin position="424"/>
        <end position="454"/>
    </location>
</feature>
<evidence type="ECO:0000313" key="2">
    <source>
        <dbReference type="EMBL" id="GIY73623.1"/>
    </source>
</evidence>
<dbReference type="EMBL" id="BPLQ01013632">
    <property type="protein sequence ID" value="GIY73623.1"/>
    <property type="molecule type" value="Genomic_DNA"/>
</dbReference>
<comment type="caution">
    <text evidence="2">The sequence shown here is derived from an EMBL/GenBank/DDBJ whole genome shotgun (WGS) entry which is preliminary data.</text>
</comment>
<accession>A0AAV4VVY4</accession>
<proteinExistence type="predicted"/>
<evidence type="ECO:0000313" key="3">
    <source>
        <dbReference type="Proteomes" id="UP001054837"/>
    </source>
</evidence>
<organism evidence="2 3">
    <name type="scientific">Caerostris darwini</name>
    <dbReference type="NCBI Taxonomy" id="1538125"/>
    <lineage>
        <taxon>Eukaryota</taxon>
        <taxon>Metazoa</taxon>
        <taxon>Ecdysozoa</taxon>
        <taxon>Arthropoda</taxon>
        <taxon>Chelicerata</taxon>
        <taxon>Arachnida</taxon>
        <taxon>Araneae</taxon>
        <taxon>Araneomorphae</taxon>
        <taxon>Entelegynae</taxon>
        <taxon>Araneoidea</taxon>
        <taxon>Araneidae</taxon>
        <taxon>Caerostris</taxon>
    </lineage>
</organism>
<name>A0AAV4VVY4_9ARAC</name>
<evidence type="ECO:0000256" key="1">
    <source>
        <dbReference type="SAM" id="MobiDB-lite"/>
    </source>
</evidence>